<dbReference type="Gene3D" id="2.115.10.20">
    <property type="entry name" value="Glycosyl hydrolase domain, family 43"/>
    <property type="match status" value="1"/>
</dbReference>
<dbReference type="PANTHER" id="PTHR42800:SF1">
    <property type="entry name" value="EXOINULINASE INUD (AFU_ORTHOLOGUE AFUA_5G00480)"/>
    <property type="match status" value="1"/>
</dbReference>
<dbReference type="CDD" id="cd18622">
    <property type="entry name" value="GH32_Inu-like"/>
    <property type="match status" value="1"/>
</dbReference>
<keyword evidence="2" id="KW-0378">Hydrolase</keyword>
<sequence length="527" mass="60402">MVKTIRNSGLGVVILLCVLCNFSCKEEAKNEIVTGEVEVTGHYVEPYRSQFHFTPEEKWMNDPNGLVYNDGVYHLFYQYYPDSTVWGPMHWGHAVSEDMMKWKHKPIALFPDKNGLIFSGSAVMDHNNTSGFGTEDNPAMVAIFTYHDMESEQAGKKDFQTQGIAYSLDNGDSWTKYKGNPVIGNSGVKDFRDPKVFWNEIDENWTMLLVAGDHLQIWNSPDLKNWKKVSVFGKDKGAHGGVWECPDLFPLKIEGTEEVKWVLLISINPGAPNGGSGTQYFIGDFDGTTFTTDQKVNKWVDLGRDNYAGVTYNDAPNDERVFIGWMSNWDYARDTPTEKWRSAMTVPRELTLRKVGDEVSLFNYPLKNFEKHVALAYPESVFQILPTRKRIIPLKYSNQSKTKFTLKVPNTQVYFRSENGDSLSIDINRDKKLVTFDRRKSGKVDFSDKFSSGIQQMQIPNIPDGPIEIVFILDHSSIELFINGGQYVMTNQIFPNEFYRAIFIVNTSEEKFEIDDFTEHKVERVWD</sequence>
<dbReference type="SUPFAM" id="SSF49899">
    <property type="entry name" value="Concanavalin A-like lectins/glucanases"/>
    <property type="match status" value="1"/>
</dbReference>
<evidence type="ECO:0000313" key="6">
    <source>
        <dbReference type="EMBL" id="KKO04814.1"/>
    </source>
</evidence>
<accession>A0A0F9YJV4</accession>
<dbReference type="AlphaFoldDB" id="A0A0F9YJV4"/>
<dbReference type="InterPro" id="IPR013320">
    <property type="entry name" value="ConA-like_dom_sf"/>
</dbReference>
<dbReference type="GO" id="GO:0005737">
    <property type="term" value="C:cytoplasm"/>
    <property type="evidence" value="ECO:0007669"/>
    <property type="project" value="TreeGrafter"/>
</dbReference>
<dbReference type="PROSITE" id="PS00609">
    <property type="entry name" value="GLYCOSYL_HYDROL_F32"/>
    <property type="match status" value="1"/>
</dbReference>
<keyword evidence="3" id="KW-0326">Glycosidase</keyword>
<name>A0A0F9YJV4_9ZZZZ</name>
<dbReference type="InterPro" id="IPR001362">
    <property type="entry name" value="Glyco_hydro_32"/>
</dbReference>
<dbReference type="InterPro" id="IPR023296">
    <property type="entry name" value="Glyco_hydro_beta-prop_sf"/>
</dbReference>
<dbReference type="InterPro" id="IPR018053">
    <property type="entry name" value="Glyco_hydro_32_AS"/>
</dbReference>
<evidence type="ECO:0000259" key="5">
    <source>
        <dbReference type="Pfam" id="PF08244"/>
    </source>
</evidence>
<dbReference type="Gene3D" id="2.60.120.560">
    <property type="entry name" value="Exo-inulinase, domain 1"/>
    <property type="match status" value="1"/>
</dbReference>
<dbReference type="InterPro" id="IPR013189">
    <property type="entry name" value="Glyco_hydro_32_C"/>
</dbReference>
<dbReference type="SMART" id="SM00640">
    <property type="entry name" value="Glyco_32"/>
    <property type="match status" value="1"/>
</dbReference>
<evidence type="ECO:0000256" key="2">
    <source>
        <dbReference type="ARBA" id="ARBA00022801"/>
    </source>
</evidence>
<dbReference type="GO" id="GO:0004575">
    <property type="term" value="F:sucrose alpha-glucosidase activity"/>
    <property type="evidence" value="ECO:0007669"/>
    <property type="project" value="TreeGrafter"/>
</dbReference>
<dbReference type="InterPro" id="IPR013148">
    <property type="entry name" value="Glyco_hydro_32_N"/>
</dbReference>
<reference evidence="6" key="1">
    <citation type="journal article" date="2015" name="Nature">
        <title>Complex archaea that bridge the gap between prokaryotes and eukaryotes.</title>
        <authorList>
            <person name="Spang A."/>
            <person name="Saw J.H."/>
            <person name="Jorgensen S.L."/>
            <person name="Zaremba-Niedzwiedzka K."/>
            <person name="Martijn J."/>
            <person name="Lind A.E."/>
            <person name="van Eijk R."/>
            <person name="Schleper C."/>
            <person name="Guy L."/>
            <person name="Ettema T.J."/>
        </authorList>
    </citation>
    <scope>NUCLEOTIDE SEQUENCE</scope>
</reference>
<dbReference type="GO" id="GO:0005987">
    <property type="term" value="P:sucrose catabolic process"/>
    <property type="evidence" value="ECO:0007669"/>
    <property type="project" value="TreeGrafter"/>
</dbReference>
<dbReference type="EMBL" id="LAZR01000021">
    <property type="protein sequence ID" value="KKO04814.1"/>
    <property type="molecule type" value="Genomic_DNA"/>
</dbReference>
<comment type="similarity">
    <text evidence="1">Belongs to the glycosyl hydrolase 32 family.</text>
</comment>
<feature type="domain" description="Glycosyl hydrolase family 32 C-terminal" evidence="5">
    <location>
        <begin position="395"/>
        <end position="511"/>
    </location>
</feature>
<dbReference type="SUPFAM" id="SSF75005">
    <property type="entry name" value="Arabinanase/levansucrase/invertase"/>
    <property type="match status" value="1"/>
</dbReference>
<dbReference type="Pfam" id="PF00251">
    <property type="entry name" value="Glyco_hydro_32N"/>
    <property type="match status" value="1"/>
</dbReference>
<evidence type="ECO:0000259" key="4">
    <source>
        <dbReference type="Pfam" id="PF00251"/>
    </source>
</evidence>
<evidence type="ECO:0000256" key="1">
    <source>
        <dbReference type="ARBA" id="ARBA00009902"/>
    </source>
</evidence>
<feature type="domain" description="Glycosyl hydrolase family 32 N-terminal" evidence="4">
    <location>
        <begin position="52"/>
        <end position="359"/>
    </location>
</feature>
<comment type="caution">
    <text evidence="6">The sequence shown here is derived from an EMBL/GenBank/DDBJ whole genome shotgun (WGS) entry which is preliminary data.</text>
</comment>
<gene>
    <name evidence="6" type="ORF">LCGC14_0081260</name>
</gene>
<dbReference type="Pfam" id="PF08244">
    <property type="entry name" value="Glyco_hydro_32C"/>
    <property type="match status" value="1"/>
</dbReference>
<protein>
    <recommendedName>
        <fullName evidence="7">Glycosyl hydrolase family 32 N-terminal domain-containing protein</fullName>
    </recommendedName>
</protein>
<evidence type="ECO:0000256" key="3">
    <source>
        <dbReference type="ARBA" id="ARBA00023295"/>
    </source>
</evidence>
<proteinExistence type="inferred from homology"/>
<evidence type="ECO:0008006" key="7">
    <source>
        <dbReference type="Google" id="ProtNLM"/>
    </source>
</evidence>
<organism evidence="6">
    <name type="scientific">marine sediment metagenome</name>
    <dbReference type="NCBI Taxonomy" id="412755"/>
    <lineage>
        <taxon>unclassified sequences</taxon>
        <taxon>metagenomes</taxon>
        <taxon>ecological metagenomes</taxon>
    </lineage>
</organism>
<dbReference type="PANTHER" id="PTHR42800">
    <property type="entry name" value="EXOINULINASE INUD (AFU_ORTHOLOGUE AFUA_5G00480)"/>
    <property type="match status" value="1"/>
</dbReference>